<dbReference type="InterPro" id="IPR003703">
    <property type="entry name" value="Acyl_CoA_thio"/>
</dbReference>
<evidence type="ECO:0000256" key="6">
    <source>
        <dbReference type="ARBA" id="ARBA00050943"/>
    </source>
</evidence>
<dbReference type="CDD" id="cd03444">
    <property type="entry name" value="Thioesterase_II_repeat1"/>
    <property type="match status" value="1"/>
</dbReference>
<dbReference type="SUPFAM" id="SSF54637">
    <property type="entry name" value="Thioesterase/thiol ester dehydrase-isomerase"/>
    <property type="match status" value="2"/>
</dbReference>
<evidence type="ECO:0000313" key="12">
    <source>
        <dbReference type="Proteomes" id="UP000315901"/>
    </source>
</evidence>
<dbReference type="InterPro" id="IPR049449">
    <property type="entry name" value="TesB_ACOT8-like_N"/>
</dbReference>
<dbReference type="GO" id="GO:0006637">
    <property type="term" value="P:acyl-CoA metabolic process"/>
    <property type="evidence" value="ECO:0007669"/>
    <property type="project" value="InterPro"/>
</dbReference>
<evidence type="ECO:0000313" key="11">
    <source>
        <dbReference type="EMBL" id="TPE52787.1"/>
    </source>
</evidence>
<keyword evidence="3" id="KW-0378">Hydrolase</keyword>
<proteinExistence type="inferred from homology"/>
<comment type="subunit">
    <text evidence="2">Homotetramer.</text>
</comment>
<evidence type="ECO:0000256" key="2">
    <source>
        <dbReference type="ARBA" id="ARBA00011881"/>
    </source>
</evidence>
<dbReference type="Pfam" id="PF02551">
    <property type="entry name" value="Acyl_CoA_thio"/>
    <property type="match status" value="1"/>
</dbReference>
<dbReference type="GO" id="GO:0009062">
    <property type="term" value="P:fatty acid catabolic process"/>
    <property type="evidence" value="ECO:0007669"/>
    <property type="project" value="TreeGrafter"/>
</dbReference>
<dbReference type="Proteomes" id="UP000315901">
    <property type="component" value="Unassembled WGS sequence"/>
</dbReference>
<gene>
    <name evidence="11" type="ORF">FJM67_07160</name>
</gene>
<protein>
    <recommendedName>
        <fullName evidence="7">Acyl-CoA thioesterase 2</fullName>
        <ecNumber evidence="5">3.1.2.20</ecNumber>
    </recommendedName>
    <alternativeName>
        <fullName evidence="8">Thioesterase II</fullName>
    </alternativeName>
</protein>
<dbReference type="EMBL" id="VFRR01000011">
    <property type="protein sequence ID" value="TPE52787.1"/>
    <property type="molecule type" value="Genomic_DNA"/>
</dbReference>
<comment type="catalytic activity">
    <reaction evidence="6">
        <text>a fatty acyl-CoA + H2O = a fatty acid + CoA + H(+)</text>
        <dbReference type="Rhea" id="RHEA:16781"/>
        <dbReference type="ChEBI" id="CHEBI:15377"/>
        <dbReference type="ChEBI" id="CHEBI:15378"/>
        <dbReference type="ChEBI" id="CHEBI:28868"/>
        <dbReference type="ChEBI" id="CHEBI:57287"/>
        <dbReference type="ChEBI" id="CHEBI:77636"/>
        <dbReference type="EC" id="3.1.2.20"/>
    </reaction>
    <physiologicalReaction direction="left-to-right" evidence="6">
        <dbReference type="Rhea" id="RHEA:16782"/>
    </physiologicalReaction>
</comment>
<organism evidence="11 12">
    <name type="scientific">Maribrevibacterium harenarium</name>
    <dbReference type="NCBI Taxonomy" id="2589817"/>
    <lineage>
        <taxon>Bacteria</taxon>
        <taxon>Pseudomonadati</taxon>
        <taxon>Pseudomonadota</taxon>
        <taxon>Gammaproteobacteria</taxon>
        <taxon>Oceanospirillales</taxon>
        <taxon>Oceanospirillaceae</taxon>
        <taxon>Maribrevibacterium</taxon>
    </lineage>
</organism>
<dbReference type="AlphaFoldDB" id="A0A501WYV7"/>
<dbReference type="PANTHER" id="PTHR11066">
    <property type="entry name" value="ACYL-COA THIOESTERASE"/>
    <property type="match status" value="1"/>
</dbReference>
<name>A0A501WYV7_9GAMM</name>
<dbReference type="OrthoDB" id="9781019at2"/>
<dbReference type="EC" id="3.1.2.20" evidence="5"/>
<dbReference type="Pfam" id="PF13622">
    <property type="entry name" value="4HBT_3"/>
    <property type="match status" value="1"/>
</dbReference>
<evidence type="ECO:0000256" key="3">
    <source>
        <dbReference type="ARBA" id="ARBA00022801"/>
    </source>
</evidence>
<comment type="similarity">
    <text evidence="1">Belongs to the C/M/P thioester hydrolase family.</text>
</comment>
<dbReference type="FunFam" id="2.40.160.210:FF:000001">
    <property type="entry name" value="Acyl-CoA thioesterase II"/>
    <property type="match status" value="1"/>
</dbReference>
<dbReference type="RefSeq" id="WP_140588107.1">
    <property type="nucleotide sequence ID" value="NZ_VFRR01000011.1"/>
</dbReference>
<feature type="domain" description="Acyl-CoA thioesterase-like N-terminal HotDog" evidence="10">
    <location>
        <begin position="34"/>
        <end position="108"/>
    </location>
</feature>
<evidence type="ECO:0000256" key="4">
    <source>
        <dbReference type="ARBA" id="ARBA00023098"/>
    </source>
</evidence>
<sequence>MNQVLANLVHLLTLERQSELEFIGHSQDLGFPQVFGGQVVGQALSAVQQTVTDRTPHSLHCYFVRPGDAKHPIRYSVENVRDGGSFSVRRVIASQFDQTLLVMTASFQSFEEGLEHQDAMPNVPGPESFEAELALYRAHAEEIPERVRDLLTAERPIEYRIVENQNPFRPRPSIPKRHMWIRAVDTLPDNEAIHRSMLAYTTDYGFLETALHPHGVSIGHPSVRVASLDHAIWFHRPFRLDEWLLYVADSPSASGGRGFVRGQIFNRQGQLVASTSQEGLVRVQGRETK</sequence>
<keyword evidence="12" id="KW-1185">Reference proteome</keyword>
<comment type="caution">
    <text evidence="11">The sequence shown here is derived from an EMBL/GenBank/DDBJ whole genome shotgun (WGS) entry which is preliminary data.</text>
</comment>
<dbReference type="InterPro" id="IPR029069">
    <property type="entry name" value="HotDog_dom_sf"/>
</dbReference>
<dbReference type="GO" id="GO:0047617">
    <property type="term" value="F:fatty acyl-CoA hydrolase activity"/>
    <property type="evidence" value="ECO:0007669"/>
    <property type="project" value="UniProtKB-EC"/>
</dbReference>
<reference evidence="11 12" key="1">
    <citation type="submission" date="2019-06" db="EMBL/GenBank/DDBJ databases">
        <title>A novel bacterium of genus Marinomonas, isolated from coastal sand.</title>
        <authorList>
            <person name="Huang H."/>
            <person name="Mo K."/>
            <person name="Hu Y."/>
        </authorList>
    </citation>
    <scope>NUCLEOTIDE SEQUENCE [LARGE SCALE GENOMIC DNA]</scope>
    <source>
        <strain evidence="11 12">HB171799</strain>
    </source>
</reference>
<dbReference type="PANTHER" id="PTHR11066:SF34">
    <property type="entry name" value="ACYL-COENZYME A THIOESTERASE 8"/>
    <property type="match status" value="1"/>
</dbReference>
<evidence type="ECO:0000256" key="7">
    <source>
        <dbReference type="ARBA" id="ARBA00071120"/>
    </source>
</evidence>
<evidence type="ECO:0000259" key="9">
    <source>
        <dbReference type="Pfam" id="PF02551"/>
    </source>
</evidence>
<dbReference type="InterPro" id="IPR025652">
    <property type="entry name" value="TesB_C"/>
</dbReference>
<evidence type="ECO:0000256" key="5">
    <source>
        <dbReference type="ARBA" id="ARBA00038894"/>
    </source>
</evidence>
<dbReference type="GO" id="GO:0005829">
    <property type="term" value="C:cytosol"/>
    <property type="evidence" value="ECO:0007669"/>
    <property type="project" value="TreeGrafter"/>
</dbReference>
<dbReference type="CDD" id="cd03445">
    <property type="entry name" value="Thioesterase_II_repeat2"/>
    <property type="match status" value="1"/>
</dbReference>
<keyword evidence="4" id="KW-0443">Lipid metabolism</keyword>
<evidence type="ECO:0000259" key="10">
    <source>
        <dbReference type="Pfam" id="PF13622"/>
    </source>
</evidence>
<evidence type="ECO:0000256" key="1">
    <source>
        <dbReference type="ARBA" id="ARBA00006538"/>
    </source>
</evidence>
<dbReference type="InterPro" id="IPR042171">
    <property type="entry name" value="Acyl-CoA_hotdog"/>
</dbReference>
<accession>A0A501WYV7</accession>
<feature type="domain" description="Acyl-CoA thioesterase 2 C-terminal" evidence="9">
    <location>
        <begin position="149"/>
        <end position="280"/>
    </location>
</feature>
<dbReference type="Gene3D" id="2.40.160.210">
    <property type="entry name" value="Acyl-CoA thioesterase, double hotdog domain"/>
    <property type="match status" value="1"/>
</dbReference>
<evidence type="ECO:0000256" key="8">
    <source>
        <dbReference type="ARBA" id="ARBA00079653"/>
    </source>
</evidence>